<protein>
    <submittedName>
        <fullName evidence="1">Uncharacterized protein</fullName>
    </submittedName>
</protein>
<reference evidence="1 2" key="1">
    <citation type="journal article" date="2020" name="Proc. Natl. Acad. Sci. U.S.A.">
        <title>Ecological drivers of bacterial community assembly in synthetic phycospheres.</title>
        <authorList>
            <person name="Fu H."/>
            <person name="Uchimiya M."/>
            <person name="Gore J."/>
            <person name="Moran M.A."/>
        </authorList>
    </citation>
    <scope>NUCLEOTIDE SEQUENCE [LARGE SCALE GENOMIC DNA]</scope>
    <source>
        <strain evidence="1">HF-Din03</strain>
    </source>
</reference>
<name>A0A850LPG1_9RHOB</name>
<organism evidence="1 2">
    <name type="scientific">Ruegeria pomeroyi</name>
    <dbReference type="NCBI Taxonomy" id="89184"/>
    <lineage>
        <taxon>Bacteria</taxon>
        <taxon>Pseudomonadati</taxon>
        <taxon>Pseudomonadota</taxon>
        <taxon>Alphaproteobacteria</taxon>
        <taxon>Rhodobacterales</taxon>
        <taxon>Roseobacteraceae</taxon>
        <taxon>Ruegeria</taxon>
    </lineage>
</organism>
<proteinExistence type="predicted"/>
<accession>A0A850LPG1</accession>
<comment type="caution">
    <text evidence="1">The sequence shown here is derived from an EMBL/GenBank/DDBJ whole genome shotgun (WGS) entry which is preliminary data.</text>
</comment>
<dbReference type="Proteomes" id="UP000565723">
    <property type="component" value="Unassembled WGS sequence"/>
</dbReference>
<sequence>MAFPFGGLVDIFERRAGAGEHEVFRLGQFRAADAALDNGDKDLMISVIGRLIGPHAKVMLANT</sequence>
<dbReference type="RefSeq" id="WP_044028156.1">
    <property type="nucleotide sequence ID" value="NZ_CP076685.1"/>
</dbReference>
<evidence type="ECO:0000313" key="1">
    <source>
        <dbReference type="EMBL" id="NVK99255.1"/>
    </source>
</evidence>
<evidence type="ECO:0000313" key="2">
    <source>
        <dbReference type="Proteomes" id="UP000565723"/>
    </source>
</evidence>
<dbReference type="AlphaFoldDB" id="A0A850LPG1"/>
<gene>
    <name evidence="1" type="ORF">HW564_20220</name>
</gene>
<dbReference type="EMBL" id="JABXIY010000061">
    <property type="protein sequence ID" value="NVK99255.1"/>
    <property type="molecule type" value="Genomic_DNA"/>
</dbReference>